<comment type="caution">
    <text evidence="1">The sequence shown here is derived from an EMBL/GenBank/DDBJ whole genome shotgun (WGS) entry which is preliminary data.</text>
</comment>
<reference evidence="1 2" key="1">
    <citation type="journal article" date="2023" name="Plants (Basel)">
        <title>Bridging the Gap: Combining Genomics and Transcriptomics Approaches to Understand Stylosanthes scabra, an Orphan Legume from the Brazilian Caatinga.</title>
        <authorList>
            <person name="Ferreira-Neto J.R.C."/>
            <person name="da Silva M.D."/>
            <person name="Binneck E."/>
            <person name="de Melo N.F."/>
            <person name="da Silva R.H."/>
            <person name="de Melo A.L.T.M."/>
            <person name="Pandolfi V."/>
            <person name="Bustamante F.O."/>
            <person name="Brasileiro-Vidal A.C."/>
            <person name="Benko-Iseppon A.M."/>
        </authorList>
    </citation>
    <scope>NUCLEOTIDE SEQUENCE [LARGE SCALE GENOMIC DNA]</scope>
    <source>
        <tissue evidence="1">Leaves</tissue>
    </source>
</reference>
<organism evidence="1 2">
    <name type="scientific">Stylosanthes scabra</name>
    <dbReference type="NCBI Taxonomy" id="79078"/>
    <lineage>
        <taxon>Eukaryota</taxon>
        <taxon>Viridiplantae</taxon>
        <taxon>Streptophyta</taxon>
        <taxon>Embryophyta</taxon>
        <taxon>Tracheophyta</taxon>
        <taxon>Spermatophyta</taxon>
        <taxon>Magnoliopsida</taxon>
        <taxon>eudicotyledons</taxon>
        <taxon>Gunneridae</taxon>
        <taxon>Pentapetalae</taxon>
        <taxon>rosids</taxon>
        <taxon>fabids</taxon>
        <taxon>Fabales</taxon>
        <taxon>Fabaceae</taxon>
        <taxon>Papilionoideae</taxon>
        <taxon>50 kb inversion clade</taxon>
        <taxon>dalbergioids sensu lato</taxon>
        <taxon>Dalbergieae</taxon>
        <taxon>Pterocarpus clade</taxon>
        <taxon>Stylosanthes</taxon>
    </lineage>
</organism>
<dbReference type="EMBL" id="JASCZI010182331">
    <property type="protein sequence ID" value="MED6187665.1"/>
    <property type="molecule type" value="Genomic_DNA"/>
</dbReference>
<protein>
    <submittedName>
        <fullName evidence="1">Uncharacterized protein</fullName>
    </submittedName>
</protein>
<name>A0ABU6WP80_9FABA</name>
<gene>
    <name evidence="1" type="ORF">PIB30_078557</name>
</gene>
<sequence>MRSGVVFYKYEAHKEYDDVDVELTAKLGTIKICRYHFEDKRSTLPSNTMPLRVPPTGSSPFYSHPLPKKDTLLLGLSLQIYPMYTREAIHTWSLPSPSFGIIASSKGWMYEDDED</sequence>
<keyword evidence="2" id="KW-1185">Reference proteome</keyword>
<evidence type="ECO:0000313" key="2">
    <source>
        <dbReference type="Proteomes" id="UP001341840"/>
    </source>
</evidence>
<accession>A0ABU6WP80</accession>
<dbReference type="Proteomes" id="UP001341840">
    <property type="component" value="Unassembled WGS sequence"/>
</dbReference>
<evidence type="ECO:0000313" key="1">
    <source>
        <dbReference type="EMBL" id="MED6187665.1"/>
    </source>
</evidence>
<proteinExistence type="predicted"/>